<dbReference type="GO" id="GO:0000178">
    <property type="term" value="C:exosome (RNase complex)"/>
    <property type="evidence" value="ECO:0007669"/>
    <property type="project" value="TreeGrafter"/>
</dbReference>
<keyword evidence="1" id="KW-0175">Coiled coil</keyword>
<feature type="compositionally biased region" description="Basic and acidic residues" evidence="2">
    <location>
        <begin position="731"/>
        <end position="744"/>
    </location>
</feature>
<organism evidence="4 5">
    <name type="scientific">Vitis rotundifolia</name>
    <name type="common">Muscadine grape</name>
    <dbReference type="NCBI Taxonomy" id="103349"/>
    <lineage>
        <taxon>Eukaryota</taxon>
        <taxon>Viridiplantae</taxon>
        <taxon>Streptophyta</taxon>
        <taxon>Embryophyta</taxon>
        <taxon>Tracheophyta</taxon>
        <taxon>Spermatophyta</taxon>
        <taxon>Magnoliopsida</taxon>
        <taxon>eudicotyledons</taxon>
        <taxon>Gunneridae</taxon>
        <taxon>Pentapetalae</taxon>
        <taxon>rosids</taxon>
        <taxon>Vitales</taxon>
        <taxon>Vitaceae</taxon>
        <taxon>Viteae</taxon>
        <taxon>Vitis</taxon>
    </lineage>
</organism>
<feature type="region of interest" description="Disordered" evidence="2">
    <location>
        <begin position="1"/>
        <end position="96"/>
    </location>
</feature>
<dbReference type="InterPro" id="IPR019607">
    <property type="entry name" value="Putative_zinc-finger_domain"/>
</dbReference>
<feature type="domain" description="Putative zinc-finger" evidence="3">
    <location>
        <begin position="967"/>
        <end position="987"/>
    </location>
</feature>
<comment type="caution">
    <text evidence="4">The sequence shown here is derived from an EMBL/GenBank/DDBJ whole genome shotgun (WGS) entry which is preliminary data.</text>
</comment>
<dbReference type="GO" id="GO:0005634">
    <property type="term" value="C:nucleus"/>
    <property type="evidence" value="ECO:0007669"/>
    <property type="project" value="TreeGrafter"/>
</dbReference>
<feature type="region of interest" description="Disordered" evidence="2">
    <location>
        <begin position="131"/>
        <end position="181"/>
    </location>
</feature>
<dbReference type="InterPro" id="IPR011990">
    <property type="entry name" value="TPR-like_helical_dom_sf"/>
</dbReference>
<feature type="region of interest" description="Disordered" evidence="2">
    <location>
        <begin position="662"/>
        <end position="744"/>
    </location>
</feature>
<evidence type="ECO:0000256" key="2">
    <source>
        <dbReference type="SAM" id="MobiDB-lite"/>
    </source>
</evidence>
<reference evidence="4 5" key="1">
    <citation type="journal article" date="2023" name="BMC Biotechnol.">
        <title>Vitis rotundifolia cv Carlos genome sequencing.</title>
        <authorList>
            <person name="Huff M."/>
            <person name="Hulse-Kemp A."/>
            <person name="Scheffler B."/>
            <person name="Youngblood R."/>
            <person name="Simpson S."/>
            <person name="Babiker E."/>
            <person name="Staton M."/>
        </authorList>
    </citation>
    <scope>NUCLEOTIDE SEQUENCE [LARGE SCALE GENOMIC DNA]</scope>
    <source>
        <tissue evidence="4">Leaf</tissue>
    </source>
</reference>
<evidence type="ECO:0000256" key="1">
    <source>
        <dbReference type="SAM" id="Coils"/>
    </source>
</evidence>
<name>A0AA39DJC3_VITRO</name>
<dbReference type="InterPro" id="IPR039278">
    <property type="entry name" value="Red1"/>
</dbReference>
<keyword evidence="5" id="KW-1185">Reference proteome</keyword>
<feature type="compositionally biased region" description="Polar residues" evidence="2">
    <location>
        <begin position="68"/>
        <end position="96"/>
    </location>
</feature>
<dbReference type="Proteomes" id="UP001168098">
    <property type="component" value="Unassembled WGS sequence"/>
</dbReference>
<evidence type="ECO:0000313" key="4">
    <source>
        <dbReference type="EMBL" id="KAJ9684202.1"/>
    </source>
</evidence>
<feature type="compositionally biased region" description="Low complexity" evidence="2">
    <location>
        <begin position="11"/>
        <end position="26"/>
    </location>
</feature>
<dbReference type="Pfam" id="PF10650">
    <property type="entry name" value="zf-C3H1"/>
    <property type="match status" value="1"/>
</dbReference>
<evidence type="ECO:0000313" key="5">
    <source>
        <dbReference type="Proteomes" id="UP001168098"/>
    </source>
</evidence>
<feature type="compositionally biased region" description="Basic and acidic residues" evidence="2">
    <location>
        <begin position="156"/>
        <end position="167"/>
    </location>
</feature>
<proteinExistence type="predicted"/>
<accession>A0AA39DJC3</accession>
<feature type="coiled-coil region" evidence="1">
    <location>
        <begin position="529"/>
        <end position="563"/>
    </location>
</feature>
<gene>
    <name evidence="4" type="ORF">PVL29_016606</name>
</gene>
<sequence length="1757" mass="195420">MEANLEVRPKPTASTTAPSNPSSVSNKSAKHREEGELSSSEDDGLPSSSQAPSVGATVPPVEILVAPSNKNTQGTKAGKSVSANNPATSIDIQARTSIQPNYHKGFEKNRVPFKSGSSGWYGPTGSNNNLVISFSDNDSGSDSEEYGQEKASTLETKGDTVRVDGNKRTPASSVRKSEMLERTTGTETKMVPKKIPLSRRFIQSTKAKGFNSRNAGALLIEQGSRVGNFSALNKNLAKRDREVTQGVFLNNSKLQDLRQQIAIRESELKLKSAQQNKEIVSQQNKETVSGSCKDNSSMNLNNGTTRKSRSTSIDIQQLEPKEPDGKRLKVSGTYSRQINSNLDDRQDVPAAKSLLGLKEPASQNSGLLDRDKIDRSYCEKEVPANRTQSSIVKWKKQDEKQSAVSLENLRKNGADNIGDSQSDRNTRQVDSLVVLNQTVPLANMASNASPKRSNVAGFNCPSRVDAHHPPNKMTCQHNLMRSSGYGEAISNNKKLESRSNSICQTSLNNANLWNCLNDISISGHNNMDIQSLVEIEELQDKELEEAQEQRRKCEIEERNALKAYRKAQRALIEANARCTYLYRKREMFSAQFRSLTMEDSSLFWTSRQHEHAAIGLNSSNNMSEFDLAQIPVSSNQIQTKFDGFNNPGYDSNIQSVDGVPFSKPYQHVDGQNLGSEPCSEPDASTSELLPRKGRSAANRLCSPSNDPNISADEDEDTFPFEHESVQPNAESWRKEAVSEEREKEINELNTKFATDSPEDPLLLEATLRSELFARLGARSLSKNSGHDYNIEPAVDREVEDNVGRDKTQMRMQNIPFSDAEKTQQLDLGGAGRPETSISEIPVEIDHQCYEKFSGNNEFQPIDDPNDEFSKREVHQSTTSVTFSPPFVLRSAFGHMKVTSLISSLGLHTREQQNCIDNAYNEEDVSVRSNKILPRIWTANSTLDTVSDGFGEAGSYTCNLAVDPFWPLCMYELRGKCNNEECVWQHVKDYTNNNMNQHDESDNADWHLGLSSHQGKFEDILTADLHSYEFVPAWSISQCGQKCFSTILAVSSLLQKDFPVDQPLYHGSDGRLEVHGSWNRQSSYFQTRNGVVNQVKQGLADSVQSLEIALLVLNQEVNKVEGMKKALSVLSRALEADPTSVALWIVYLLIYYGSQKTIGKDDMFIYAIKHTEGSYELWLMFINSRAQLDERLVAYDTALSALCRHASASDGDAKHASACILDLFLQMMGCLCMSGNIRKAIQRIYGLLPSATNSDEPHSLSLSDILTCLTITDKCIFWVCCVYLVIYRKLPDDVVQRFECEKELFAISWPSVCLRADEKQQALKLMGTAVNSVESYFDNESLQSETTLRSAHLFALNHVRCVVAVEGLECGRNLLDKYTKLYPSCLELVLISAQTQKHDFGGLNFGGFEDALSNWPKEAPGIQCIWNQYAEYALRNGSFDVAKEIMSRWYNSVWKVQCPQNDSLSGTDGDNSPCSFESALASNLDISVSGSNKMDAMFGLLNLSLYRLFQNDLTEARMIIDKSLKTAAPEYFKHCVREHAMFMLTDGSELKEDASINGMLKILKGYLSVSQNFPVSEPLSRKFIQTIKKPRVQQLIGNMLSPMSSDLSLLNLVLEVWHGQSLLPQESSKLKDLVDFVEAIMEISPCNYQLAMSVCKLLSRGHSSGDASASVLFWGSSLLINAISQAIPVAPEFIWVEAAGILDNLVDNQVLSLNFHKRALSLYPFSIRLWKSYLILSKITGNMDSVVAAAKEKGIELD</sequence>
<dbReference type="PANTHER" id="PTHR21563">
    <property type="entry name" value="ZINC FINGER C3H1 DOMAIN-CONTAINING PROTEIN"/>
    <property type="match status" value="1"/>
</dbReference>
<evidence type="ECO:0000259" key="3">
    <source>
        <dbReference type="Pfam" id="PF10650"/>
    </source>
</evidence>
<dbReference type="EMBL" id="JARBHA010000013">
    <property type="protein sequence ID" value="KAJ9684202.1"/>
    <property type="molecule type" value="Genomic_DNA"/>
</dbReference>
<dbReference type="PANTHER" id="PTHR21563:SF3">
    <property type="entry name" value="ZINC FINGER C3H1 DOMAIN-CONTAINING PROTEIN"/>
    <property type="match status" value="1"/>
</dbReference>
<feature type="compositionally biased region" description="Polar residues" evidence="2">
    <location>
        <begin position="272"/>
        <end position="315"/>
    </location>
</feature>
<feature type="region of interest" description="Disordered" evidence="2">
    <location>
        <begin position="272"/>
        <end position="330"/>
    </location>
</feature>
<dbReference type="SUPFAM" id="SSF48452">
    <property type="entry name" value="TPR-like"/>
    <property type="match status" value="1"/>
</dbReference>
<protein>
    <recommendedName>
        <fullName evidence="3">Putative zinc-finger domain-containing protein</fullName>
    </recommendedName>
</protein>